<dbReference type="RefSeq" id="WP_139456727.1">
    <property type="nucleotide sequence ID" value="NZ_VDCH01000009.1"/>
</dbReference>
<feature type="transmembrane region" description="Helical" evidence="1">
    <location>
        <begin position="187"/>
        <end position="220"/>
    </location>
</feature>
<organism evidence="2 3">
    <name type="scientific">Chlorobaculum thiosulfatiphilum</name>
    <name type="common">Chlorobium limicola f.sp. thiosulfatophilum</name>
    <dbReference type="NCBI Taxonomy" id="115852"/>
    <lineage>
        <taxon>Bacteria</taxon>
        <taxon>Pseudomonadati</taxon>
        <taxon>Chlorobiota</taxon>
        <taxon>Chlorobiia</taxon>
        <taxon>Chlorobiales</taxon>
        <taxon>Chlorobiaceae</taxon>
        <taxon>Chlorobaculum</taxon>
    </lineage>
</organism>
<feature type="transmembrane region" description="Helical" evidence="1">
    <location>
        <begin position="345"/>
        <end position="364"/>
    </location>
</feature>
<feature type="transmembrane region" description="Helical" evidence="1">
    <location>
        <begin position="12"/>
        <end position="30"/>
    </location>
</feature>
<dbReference type="OrthoDB" id="621678at2"/>
<dbReference type="Proteomes" id="UP000308271">
    <property type="component" value="Unassembled WGS sequence"/>
</dbReference>
<feature type="transmembrane region" description="Helical" evidence="1">
    <location>
        <begin position="232"/>
        <end position="250"/>
    </location>
</feature>
<feature type="transmembrane region" description="Helical" evidence="1">
    <location>
        <begin position="95"/>
        <end position="114"/>
    </location>
</feature>
<feature type="transmembrane region" description="Helical" evidence="1">
    <location>
        <begin position="439"/>
        <end position="457"/>
    </location>
</feature>
<protein>
    <recommendedName>
        <fullName evidence="4">Glycosyltransferase family 39 protein</fullName>
    </recommendedName>
</protein>
<accession>A0A5C4S7H9</accession>
<proteinExistence type="predicted"/>
<keyword evidence="1" id="KW-0472">Membrane</keyword>
<dbReference type="AlphaFoldDB" id="A0A5C4S7H9"/>
<evidence type="ECO:0000313" key="2">
    <source>
        <dbReference type="EMBL" id="TNJ39078.1"/>
    </source>
</evidence>
<feature type="transmembrane region" description="Helical" evidence="1">
    <location>
        <begin position="162"/>
        <end position="180"/>
    </location>
</feature>
<evidence type="ECO:0000256" key="1">
    <source>
        <dbReference type="SAM" id="Phobius"/>
    </source>
</evidence>
<gene>
    <name evidence="2" type="ORF">FGF66_05755</name>
</gene>
<keyword evidence="3" id="KW-1185">Reference proteome</keyword>
<evidence type="ECO:0000313" key="3">
    <source>
        <dbReference type="Proteomes" id="UP000308271"/>
    </source>
</evidence>
<reference evidence="2 3" key="1">
    <citation type="submission" date="2019-05" db="EMBL/GenBank/DDBJ databases">
        <title>Draft Whole-Genome sequence of the green sulfur bacterium Chlorobaculum thiosulfatiphilum DSM 249.</title>
        <authorList>
            <person name="Meyer T.E."/>
            <person name="Kyndt J.A."/>
        </authorList>
    </citation>
    <scope>NUCLEOTIDE SEQUENCE [LARGE SCALE GENOMIC DNA]</scope>
    <source>
        <strain evidence="2 3">DSM 249</strain>
    </source>
</reference>
<feature type="transmembrane region" description="Helical" evidence="1">
    <location>
        <begin position="376"/>
        <end position="401"/>
    </location>
</feature>
<sequence length="584" mass="67296">MHREIDNKRLNLALKCLFWSLAIILGAIQTRSGRYLMWYDGPSYLDIADNYLKGNWSDAINACWSPLYSWVLGTVLFIFKPAPYWEIFLVKTVNFALYLFALVSFDFFLNHIIAYSKNTENRKEGINNILKKPDWVWIALGYTIFIWSSIVWILVHRDSPDMMVAAFVYLSTAFVLRIAMNPLSWNNYVILGVILGLSYLAKSFMLPLGFVYIISIIHISDRISLKSSLSRVSISLLFMMLLILPFITAISMQKHRITIGDAGKLNYAWYVSPITDDHYWQGSPETGTPAHSTRKINKEPEIIEFATPVSGSYPVWYDPSYWSDGIHAKFDLKKQIDIIKRNLKYLIKLFITFFLLFFFVLASINKECTIGFLKNIIYNWRLFLVPVAGLISFILFTDLTVIIDPWVAFQTRYIAPFVLMLFLFVFFSVDVKGSLSKRVLKGMVIIIVILVNISLLFQSSFKRRTVKHPVDGISHYHWQVADNLGRMGIKAGDKVAVVGLEDEELYWARLAKVKIVSAMSYDFYSSNRRRQAIALNVLKNAGVDAIIIPSLPRWVSDQDVKRLSPDWHKIGEAKTYIYKFKSPD</sequence>
<feature type="transmembrane region" description="Helical" evidence="1">
    <location>
        <begin position="135"/>
        <end position="156"/>
    </location>
</feature>
<keyword evidence="1" id="KW-0812">Transmembrane</keyword>
<evidence type="ECO:0008006" key="4">
    <source>
        <dbReference type="Google" id="ProtNLM"/>
    </source>
</evidence>
<keyword evidence="1" id="KW-1133">Transmembrane helix</keyword>
<feature type="transmembrane region" description="Helical" evidence="1">
    <location>
        <begin position="413"/>
        <end position="433"/>
    </location>
</feature>
<name>A0A5C4S7H9_CHLTI</name>
<comment type="caution">
    <text evidence="2">The sequence shown here is derived from an EMBL/GenBank/DDBJ whole genome shotgun (WGS) entry which is preliminary data.</text>
</comment>
<dbReference type="EMBL" id="VDCH01000009">
    <property type="protein sequence ID" value="TNJ39078.1"/>
    <property type="molecule type" value="Genomic_DNA"/>
</dbReference>